<feature type="compositionally biased region" description="Polar residues" evidence="1">
    <location>
        <begin position="782"/>
        <end position="791"/>
    </location>
</feature>
<feature type="compositionally biased region" description="Polar residues" evidence="1">
    <location>
        <begin position="190"/>
        <end position="255"/>
    </location>
</feature>
<dbReference type="AlphaFoldDB" id="A0AAN7PYD4"/>
<dbReference type="PANTHER" id="PTHR22933">
    <property type="entry name" value="FI18007P1-RELATED"/>
    <property type="match status" value="1"/>
</dbReference>
<dbReference type="SUPFAM" id="SSF57625">
    <property type="entry name" value="Invertebrate chitin-binding proteins"/>
    <property type="match status" value="1"/>
</dbReference>
<feature type="compositionally biased region" description="Basic and acidic residues" evidence="1">
    <location>
        <begin position="385"/>
        <end position="395"/>
    </location>
</feature>
<feature type="domain" description="Chitin-binding type-2" evidence="3">
    <location>
        <begin position="421"/>
        <end position="479"/>
    </location>
</feature>
<dbReference type="Pfam" id="PF01607">
    <property type="entry name" value="CBM_14"/>
    <property type="match status" value="1"/>
</dbReference>
<keyword evidence="2" id="KW-0732">Signal</keyword>
<proteinExistence type="predicted"/>
<feature type="compositionally biased region" description="Polar residues" evidence="1">
    <location>
        <begin position="58"/>
        <end position="109"/>
    </location>
</feature>
<evidence type="ECO:0000259" key="3">
    <source>
        <dbReference type="PROSITE" id="PS50940"/>
    </source>
</evidence>
<feature type="compositionally biased region" description="Polar residues" evidence="1">
    <location>
        <begin position="668"/>
        <end position="719"/>
    </location>
</feature>
<feature type="compositionally biased region" description="Polar residues" evidence="1">
    <location>
        <begin position="502"/>
        <end position="562"/>
    </location>
</feature>
<organism evidence="4 5">
    <name type="scientific">Aquatica leii</name>
    <dbReference type="NCBI Taxonomy" id="1421715"/>
    <lineage>
        <taxon>Eukaryota</taxon>
        <taxon>Metazoa</taxon>
        <taxon>Ecdysozoa</taxon>
        <taxon>Arthropoda</taxon>
        <taxon>Hexapoda</taxon>
        <taxon>Insecta</taxon>
        <taxon>Pterygota</taxon>
        <taxon>Neoptera</taxon>
        <taxon>Endopterygota</taxon>
        <taxon>Coleoptera</taxon>
        <taxon>Polyphaga</taxon>
        <taxon>Elateriformia</taxon>
        <taxon>Elateroidea</taxon>
        <taxon>Lampyridae</taxon>
        <taxon>Luciolinae</taxon>
        <taxon>Aquatica</taxon>
    </lineage>
</organism>
<gene>
    <name evidence="4" type="ORF">RN001_004363</name>
</gene>
<feature type="region of interest" description="Disordered" evidence="1">
    <location>
        <begin position="33"/>
        <end position="399"/>
    </location>
</feature>
<feature type="compositionally biased region" description="Low complexity" evidence="1">
    <location>
        <begin position="720"/>
        <end position="732"/>
    </location>
</feature>
<dbReference type="PROSITE" id="PS50940">
    <property type="entry name" value="CHIT_BIND_II"/>
    <property type="match status" value="1"/>
</dbReference>
<dbReference type="PANTHER" id="PTHR22933:SF42">
    <property type="entry name" value="FI18455P1-RELATED"/>
    <property type="match status" value="1"/>
</dbReference>
<dbReference type="InterPro" id="IPR036508">
    <property type="entry name" value="Chitin-bd_dom_sf"/>
</dbReference>
<reference evidence="5" key="1">
    <citation type="submission" date="2023-01" db="EMBL/GenBank/DDBJ databases">
        <title>Key to firefly adult light organ development and bioluminescence: homeobox transcription factors regulate luciferase expression and transportation to peroxisome.</title>
        <authorList>
            <person name="Fu X."/>
        </authorList>
    </citation>
    <scope>NUCLEOTIDE SEQUENCE [LARGE SCALE GENOMIC DNA]</scope>
</reference>
<evidence type="ECO:0000313" key="4">
    <source>
        <dbReference type="EMBL" id="KAK4881044.1"/>
    </source>
</evidence>
<feature type="compositionally biased region" description="Polar residues" evidence="1">
    <location>
        <begin position="733"/>
        <end position="752"/>
    </location>
</feature>
<dbReference type="EMBL" id="JARPUR010000002">
    <property type="protein sequence ID" value="KAK4881044.1"/>
    <property type="molecule type" value="Genomic_DNA"/>
</dbReference>
<dbReference type="InterPro" id="IPR052976">
    <property type="entry name" value="Scoloptoxin-like"/>
</dbReference>
<evidence type="ECO:0000256" key="2">
    <source>
        <dbReference type="SAM" id="SignalP"/>
    </source>
</evidence>
<dbReference type="Proteomes" id="UP001353858">
    <property type="component" value="Unassembled WGS sequence"/>
</dbReference>
<dbReference type="InterPro" id="IPR002557">
    <property type="entry name" value="Chitin-bd_dom"/>
</dbReference>
<evidence type="ECO:0000313" key="5">
    <source>
        <dbReference type="Proteomes" id="UP001353858"/>
    </source>
</evidence>
<sequence length="791" mass="87169">MLRIFLFFALLACGKAQGQGYDYNRPVKPFAQSSTTGTTFQEPYSQNGAGTGYPSTRPVDSNRITATPGGQIQPNQQSAQHFPSSDQYQHHAQTPDSSLSKYPEQTSSFPGYDKQQPHVESQFPESRPSAQFPETKPSSQFSQPRPISQFSGARPSSQYPETRPSSQFPGARPSSQFSETGPSPQFPETKPSSQFPETRPSSQFPGARPSSQFPETRPSSQFPGTKPSSQFPETGPSSQFPGTRPSSQFSETGPSPQFPETKPISQFPETRPSSQFSGTRPSSQFSETGPSLQFPETKPISQFPETRPSSQFPGTRPSSQFSETRPSSQFPGGRPTSQFSGTRPTPQLPQTKPSGQFSDYEAPGSTPQFNKAGVSNLGNGLSPEAFHDEGQYRGDEDGDYSAIPGEPEVDYPIYSNIPETAFKCEEQQYPGYYADVETRCQVFHICANNKMYDFLCPNGTVFHQEYLVCVWWNQFDCNSAPSLYGINAHIYDYSHTDLSQHGLGSQNRQQFDYTPKSETSSVSDYPSSSRTPQQTKLQPRPQNIDFQDYSQQETTPSYSGFTPSKIPKGQSSQVPVSKFATQQLEDSYPQSQPQGSPFTASLQPQKQTLAYPQTNKEQPQSSVFNVPQSSPGYPEPFASQRQQQPGYATSKYPKPQEGAQELAHSLNGLASSRPSTEYSKLQPDSSAFPSPNVGYSETQTSSYPKSSTGAVTRYPNNQLPTTITKPSQTTTSYPKSQTPLSRFPTTDFSSSAAYHENDQSPGYPAPSKPTLPFFGDNDIEQQRQYLPPTNG</sequence>
<feature type="compositionally biased region" description="Polar residues" evidence="1">
    <location>
        <begin position="612"/>
        <end position="631"/>
    </location>
</feature>
<dbReference type="GO" id="GO:0008061">
    <property type="term" value="F:chitin binding"/>
    <property type="evidence" value="ECO:0007669"/>
    <property type="project" value="InterPro"/>
</dbReference>
<evidence type="ECO:0000256" key="1">
    <source>
        <dbReference type="SAM" id="MobiDB-lite"/>
    </source>
</evidence>
<feature type="region of interest" description="Disordered" evidence="1">
    <location>
        <begin position="612"/>
        <end position="791"/>
    </location>
</feature>
<feature type="region of interest" description="Disordered" evidence="1">
    <location>
        <begin position="502"/>
        <end position="576"/>
    </location>
</feature>
<feature type="compositionally biased region" description="Polar residues" evidence="1">
    <location>
        <begin position="263"/>
        <end position="291"/>
    </location>
</feature>
<keyword evidence="5" id="KW-1185">Reference proteome</keyword>
<feature type="compositionally biased region" description="Polar residues" evidence="1">
    <location>
        <begin position="136"/>
        <end position="183"/>
    </location>
</feature>
<comment type="caution">
    <text evidence="4">The sequence shown here is derived from an EMBL/GenBank/DDBJ whole genome shotgun (WGS) entry which is preliminary data.</text>
</comment>
<name>A0AAN7PYD4_9COLE</name>
<feature type="compositionally biased region" description="Polar residues" evidence="1">
    <location>
        <begin position="33"/>
        <end position="48"/>
    </location>
</feature>
<dbReference type="SMART" id="SM00494">
    <property type="entry name" value="ChtBD2"/>
    <property type="match status" value="1"/>
</dbReference>
<feature type="signal peptide" evidence="2">
    <location>
        <begin position="1"/>
        <end position="18"/>
    </location>
</feature>
<feature type="chain" id="PRO_5043033010" description="Chitin-binding type-2 domain-containing protein" evidence="2">
    <location>
        <begin position="19"/>
        <end position="791"/>
    </location>
</feature>
<protein>
    <recommendedName>
        <fullName evidence="3">Chitin-binding type-2 domain-containing protein</fullName>
    </recommendedName>
</protein>
<dbReference type="GO" id="GO:0005576">
    <property type="term" value="C:extracellular region"/>
    <property type="evidence" value="ECO:0007669"/>
    <property type="project" value="InterPro"/>
</dbReference>
<feature type="compositionally biased region" description="Polar residues" evidence="1">
    <location>
        <begin position="299"/>
        <end position="357"/>
    </location>
</feature>
<dbReference type="Gene3D" id="2.170.140.10">
    <property type="entry name" value="Chitin binding domain"/>
    <property type="match status" value="1"/>
</dbReference>
<accession>A0AAN7PYD4</accession>